<comment type="subcellular location">
    <subcellularLocation>
        <location evidence="13">Cytoplasm</location>
    </subcellularLocation>
</comment>
<evidence type="ECO:0000256" key="10">
    <source>
        <dbReference type="ARBA" id="ARBA00023146"/>
    </source>
</evidence>
<accession>A0A2M8PEM4</accession>
<dbReference type="InterPro" id="IPR050058">
    <property type="entry name" value="Ala-tRNA_ligase"/>
</dbReference>
<keyword evidence="5 13" id="KW-0547">Nucleotide-binding</keyword>
<sequence length="901" mass="99070">MKRMTSAEARQAFLDFFEGHQHQIVSSSSLVPSNDPTLLFTNAGMVQFKDVFLGLDQRPYKRAATAQKCMRVSGKHNDLENVGPSPRHHTFFEMLGNFSFGDYFKSQACRFAYDLLTKVYGLPADRLYFTVHTHDDEAYRVWTEEIGIAPERVHRLGDKTNFWQMADVGPCGPCSEIFWDWQPERGTDFQTIARELAEDTGRLFEVWNLVFMQYNQRMDGSREPLPAPSVDTGMGLERIVSVLQGVQSNYQTDLFTPIIARIQKLNNSTPADYQADPVPYHVIADHVRAASFLIADGVLPGPKDRGSVCRMVIRRAARYGRRIGFQEPFLAEVAEAVIEVMGSHYKELVERREAIRKALTQEEIRFGRTLERGLQQLDEMLARLPAGGKLSGADAFFLKSSLGLPFEVTRDVAREKGYDVDEAGYAQEEAQHSLISGGGQAMGTIESAEVYAVLLRELQGIGALREEGVVYNPYGDLTKNIRILAILRDGQPVEYAEVGDRVEVVVQATPFYVEAGGQVSDTGVLRGATWAIDVEDVRRPISGLIVHIGEVVQGQPKLGDTGVAQVDEVRRWNIMRNHTATHLLHAQLRALLGNHVQQKGSLVAPDRLRFDFSHDSALTPEEIAQLNSNINAAITANMPVIIAEKSLEEARKEGAMALFGEKYGERVRTVLVDGPGLMNGKYSYELCGGTHVPSTALIGSFIITTEGSVAQGTRRIEALTGAAAQQYIARQLDTLRQTALKLGTTADGVLMRLEALQAELAEARRENARLRSQLAKMVFDTLLAKTEKVNGVNVLVAQVGTASAETLREMTDWFRDRMKSGVVIFGALSSDEKPQLIAAVTDDLAKRVHAGNLIKQIAPIVGGGGGGRPNMAQAGGKEASKLPEALSAARKLVIEALGHSG</sequence>
<feature type="coiled-coil region" evidence="14">
    <location>
        <begin position="746"/>
        <end position="780"/>
    </location>
</feature>
<dbReference type="PROSITE" id="PS50860">
    <property type="entry name" value="AA_TRNA_LIGASE_II_ALA"/>
    <property type="match status" value="1"/>
</dbReference>
<evidence type="ECO:0000256" key="6">
    <source>
        <dbReference type="ARBA" id="ARBA00022833"/>
    </source>
</evidence>
<evidence type="ECO:0000256" key="2">
    <source>
        <dbReference type="ARBA" id="ARBA00022555"/>
    </source>
</evidence>
<dbReference type="Pfam" id="PF02272">
    <property type="entry name" value="DHHA1"/>
    <property type="match status" value="1"/>
</dbReference>
<keyword evidence="13" id="KW-0963">Cytoplasm</keyword>
<reference evidence="16 17" key="1">
    <citation type="submission" date="2017-11" db="EMBL/GenBank/DDBJ databases">
        <title>Evolution of Phototrophy in the Chloroflexi Phylum Driven by Horizontal Gene Transfer.</title>
        <authorList>
            <person name="Ward L.M."/>
            <person name="Hemp J."/>
            <person name="Shih P.M."/>
            <person name="Mcglynn S.E."/>
            <person name="Fischer W."/>
        </authorList>
    </citation>
    <scope>NUCLEOTIDE SEQUENCE [LARGE SCALE GENOMIC DNA]</scope>
    <source>
        <strain evidence="16">JP3_13</strain>
    </source>
</reference>
<comment type="catalytic activity">
    <reaction evidence="12 13">
        <text>tRNA(Ala) + L-alanine + ATP = L-alanyl-tRNA(Ala) + AMP + diphosphate</text>
        <dbReference type="Rhea" id="RHEA:12540"/>
        <dbReference type="Rhea" id="RHEA-COMP:9657"/>
        <dbReference type="Rhea" id="RHEA-COMP:9923"/>
        <dbReference type="ChEBI" id="CHEBI:30616"/>
        <dbReference type="ChEBI" id="CHEBI:33019"/>
        <dbReference type="ChEBI" id="CHEBI:57972"/>
        <dbReference type="ChEBI" id="CHEBI:78442"/>
        <dbReference type="ChEBI" id="CHEBI:78497"/>
        <dbReference type="ChEBI" id="CHEBI:456215"/>
        <dbReference type="EC" id="6.1.1.7"/>
    </reaction>
</comment>
<dbReference type="SUPFAM" id="SSF55681">
    <property type="entry name" value="Class II aaRS and biotin synthetases"/>
    <property type="match status" value="1"/>
</dbReference>
<dbReference type="CDD" id="cd00673">
    <property type="entry name" value="AlaRS_core"/>
    <property type="match status" value="1"/>
</dbReference>
<dbReference type="InterPro" id="IPR018164">
    <property type="entry name" value="Ala-tRNA-synth_IIc_N"/>
</dbReference>
<dbReference type="Gene3D" id="3.10.310.40">
    <property type="match status" value="1"/>
</dbReference>
<dbReference type="GO" id="GO:0008270">
    <property type="term" value="F:zinc ion binding"/>
    <property type="evidence" value="ECO:0007669"/>
    <property type="project" value="UniProtKB-UniRule"/>
</dbReference>
<feature type="domain" description="Alanyl-transfer RNA synthetases family profile" evidence="15">
    <location>
        <begin position="4"/>
        <end position="730"/>
    </location>
</feature>
<feature type="binding site" evidence="13">
    <location>
        <position position="578"/>
    </location>
    <ligand>
        <name>Zn(2+)</name>
        <dbReference type="ChEBI" id="CHEBI:29105"/>
    </ligand>
</feature>
<evidence type="ECO:0000256" key="1">
    <source>
        <dbReference type="ARBA" id="ARBA00008226"/>
    </source>
</evidence>
<dbReference type="Pfam" id="PF07973">
    <property type="entry name" value="tRNA_SAD"/>
    <property type="match status" value="1"/>
</dbReference>
<dbReference type="SUPFAM" id="SSF101353">
    <property type="entry name" value="Putative anticodon-binding domain of alanyl-tRNA synthetase (AlaRS)"/>
    <property type="match status" value="1"/>
</dbReference>
<dbReference type="InterPro" id="IPR023033">
    <property type="entry name" value="Ala_tRNA_ligase_euk/bac"/>
</dbReference>
<dbReference type="FunFam" id="3.30.930.10:FF:000004">
    <property type="entry name" value="Alanine--tRNA ligase"/>
    <property type="match status" value="1"/>
</dbReference>
<dbReference type="EMBL" id="PGTM01000088">
    <property type="protein sequence ID" value="PJF36006.1"/>
    <property type="molecule type" value="Genomic_DNA"/>
</dbReference>
<keyword evidence="2 13" id="KW-0820">tRNA-binding</keyword>
<dbReference type="SMART" id="SM00863">
    <property type="entry name" value="tRNA_SAD"/>
    <property type="match status" value="1"/>
</dbReference>
<dbReference type="SUPFAM" id="SSF50447">
    <property type="entry name" value="Translation proteins"/>
    <property type="match status" value="1"/>
</dbReference>
<comment type="similarity">
    <text evidence="1 13">Belongs to the class-II aminoacyl-tRNA synthetase family.</text>
</comment>
<keyword evidence="7 13" id="KW-0067">ATP-binding</keyword>
<evidence type="ECO:0000256" key="8">
    <source>
        <dbReference type="ARBA" id="ARBA00022884"/>
    </source>
</evidence>
<dbReference type="GO" id="GO:0004813">
    <property type="term" value="F:alanine-tRNA ligase activity"/>
    <property type="evidence" value="ECO:0007669"/>
    <property type="project" value="UniProtKB-UniRule"/>
</dbReference>
<dbReference type="SUPFAM" id="SSF55186">
    <property type="entry name" value="ThrRS/AlaRS common domain"/>
    <property type="match status" value="1"/>
</dbReference>
<evidence type="ECO:0000256" key="5">
    <source>
        <dbReference type="ARBA" id="ARBA00022741"/>
    </source>
</evidence>
<evidence type="ECO:0000256" key="4">
    <source>
        <dbReference type="ARBA" id="ARBA00022723"/>
    </source>
</evidence>
<dbReference type="FunFam" id="3.30.980.10:FF:000004">
    <property type="entry name" value="Alanine--tRNA ligase, cytoplasmic"/>
    <property type="match status" value="1"/>
</dbReference>
<dbReference type="PANTHER" id="PTHR11777">
    <property type="entry name" value="ALANYL-TRNA SYNTHETASE"/>
    <property type="match status" value="1"/>
</dbReference>
<keyword evidence="8 13" id="KW-0694">RNA-binding</keyword>
<dbReference type="Pfam" id="PF01411">
    <property type="entry name" value="tRNA-synt_2c"/>
    <property type="match status" value="1"/>
</dbReference>
<keyword evidence="9 13" id="KW-0648">Protein biosynthesis</keyword>
<dbReference type="InterPro" id="IPR002318">
    <property type="entry name" value="Ala-tRNA-lgiase_IIc"/>
</dbReference>
<dbReference type="Proteomes" id="UP000229681">
    <property type="component" value="Unassembled WGS sequence"/>
</dbReference>
<comment type="cofactor">
    <cofactor evidence="13">
        <name>Zn(2+)</name>
        <dbReference type="ChEBI" id="CHEBI:29105"/>
    </cofactor>
    <text evidence="13">Binds 1 zinc ion per subunit.</text>
</comment>
<dbReference type="EC" id="6.1.1.7" evidence="13"/>
<evidence type="ECO:0000256" key="13">
    <source>
        <dbReference type="HAMAP-Rule" id="MF_00036"/>
    </source>
</evidence>
<comment type="caution">
    <text evidence="16">The sequence shown here is derived from an EMBL/GenBank/DDBJ whole genome shotgun (WGS) entry which is preliminary data.</text>
</comment>
<proteinExistence type="inferred from homology"/>
<dbReference type="InterPro" id="IPR018162">
    <property type="entry name" value="Ala-tRNA-ligase_IIc_anticod-bd"/>
</dbReference>
<dbReference type="Gene3D" id="3.30.980.10">
    <property type="entry name" value="Threonyl-trna Synthetase, Chain A, domain 2"/>
    <property type="match status" value="1"/>
</dbReference>
<dbReference type="GO" id="GO:0006419">
    <property type="term" value="P:alanyl-tRNA aminoacylation"/>
    <property type="evidence" value="ECO:0007669"/>
    <property type="project" value="UniProtKB-UniRule"/>
</dbReference>
<dbReference type="GO" id="GO:0005524">
    <property type="term" value="F:ATP binding"/>
    <property type="evidence" value="ECO:0007669"/>
    <property type="project" value="UniProtKB-UniRule"/>
</dbReference>
<dbReference type="GO" id="GO:0002161">
    <property type="term" value="F:aminoacyl-tRNA deacylase activity"/>
    <property type="evidence" value="ECO:0007669"/>
    <property type="project" value="TreeGrafter"/>
</dbReference>
<evidence type="ECO:0000256" key="14">
    <source>
        <dbReference type="SAM" id="Coils"/>
    </source>
</evidence>
<keyword evidence="4 13" id="KW-0479">Metal-binding</keyword>
<dbReference type="PANTHER" id="PTHR11777:SF9">
    <property type="entry name" value="ALANINE--TRNA LIGASE, CYTOPLASMIC"/>
    <property type="match status" value="1"/>
</dbReference>
<dbReference type="Gene3D" id="3.30.930.10">
    <property type="entry name" value="Bira Bifunctional Protein, Domain 2"/>
    <property type="match status" value="1"/>
</dbReference>
<dbReference type="InterPro" id="IPR003156">
    <property type="entry name" value="DHHA1_dom"/>
</dbReference>
<dbReference type="NCBIfam" id="TIGR00344">
    <property type="entry name" value="alaS"/>
    <property type="match status" value="1"/>
</dbReference>
<dbReference type="InterPro" id="IPR045864">
    <property type="entry name" value="aa-tRNA-synth_II/BPL/LPL"/>
</dbReference>
<comment type="domain">
    <text evidence="13">Consists of three domains; the N-terminal catalytic domain, the editing domain and the C-terminal C-Ala domain. The editing domain removes incorrectly charged amino acids, while the C-Ala domain, along with tRNA(Ala), serves as a bridge to cooperatively bring together the editing and aminoacylation centers thus stimulating deacylation of misacylated tRNAs.</text>
</comment>
<dbReference type="InterPro" id="IPR018165">
    <property type="entry name" value="Ala-tRNA-synth_IIc_core"/>
</dbReference>
<dbReference type="Gene3D" id="3.30.54.20">
    <property type="match status" value="1"/>
</dbReference>
<dbReference type="InterPro" id="IPR018163">
    <property type="entry name" value="Thr/Ala-tRNA-synth_IIc_edit"/>
</dbReference>
<dbReference type="GO" id="GO:0005829">
    <property type="term" value="C:cytosol"/>
    <property type="evidence" value="ECO:0007669"/>
    <property type="project" value="TreeGrafter"/>
</dbReference>
<comment type="function">
    <text evidence="11 13">Catalyzes the attachment of alanine to tRNA(Ala) in a two-step reaction: alanine is first activated by ATP to form Ala-AMP and then transferred to the acceptor end of tRNA(Ala). Also edits incorrectly charged Ser-tRNA(Ala) and Gly-tRNA(Ala) via its editing domain.</text>
</comment>
<keyword evidence="6 13" id="KW-0862">Zinc</keyword>
<keyword evidence="14" id="KW-0175">Coiled coil</keyword>
<organism evidence="16 17">
    <name type="scientific">Candidatus Thermofonsia Clade 1 bacterium</name>
    <dbReference type="NCBI Taxonomy" id="2364210"/>
    <lineage>
        <taxon>Bacteria</taxon>
        <taxon>Bacillati</taxon>
        <taxon>Chloroflexota</taxon>
        <taxon>Candidatus Thermofontia</taxon>
        <taxon>Candidatus Thermofonsia Clade 1</taxon>
    </lineage>
</organism>
<dbReference type="HAMAP" id="MF_00036_B">
    <property type="entry name" value="Ala_tRNA_synth_B"/>
    <property type="match status" value="1"/>
</dbReference>
<dbReference type="InterPro" id="IPR012947">
    <property type="entry name" value="tRNA_SAD"/>
</dbReference>
<dbReference type="Gene3D" id="2.40.30.130">
    <property type="match status" value="1"/>
</dbReference>
<feature type="binding site" evidence="13">
    <location>
        <position position="582"/>
    </location>
    <ligand>
        <name>Zn(2+)</name>
        <dbReference type="ChEBI" id="CHEBI:29105"/>
    </ligand>
</feature>
<protein>
    <recommendedName>
        <fullName evidence="13">Alanine--tRNA ligase</fullName>
        <ecNumber evidence="13">6.1.1.7</ecNumber>
    </recommendedName>
    <alternativeName>
        <fullName evidence="13">Alanyl-tRNA synthetase</fullName>
        <shortName evidence="13">AlaRS</shortName>
    </alternativeName>
</protein>
<evidence type="ECO:0000256" key="9">
    <source>
        <dbReference type="ARBA" id="ARBA00022917"/>
    </source>
</evidence>
<feature type="binding site" evidence="13">
    <location>
        <position position="691"/>
    </location>
    <ligand>
        <name>Zn(2+)</name>
        <dbReference type="ChEBI" id="CHEBI:29105"/>
    </ligand>
</feature>
<evidence type="ECO:0000256" key="7">
    <source>
        <dbReference type="ARBA" id="ARBA00022840"/>
    </source>
</evidence>
<dbReference type="InterPro" id="IPR009000">
    <property type="entry name" value="Transl_B-barrel_sf"/>
</dbReference>
<dbReference type="Gene3D" id="6.10.250.550">
    <property type="match status" value="1"/>
</dbReference>
<feature type="binding site" evidence="13">
    <location>
        <position position="687"/>
    </location>
    <ligand>
        <name>Zn(2+)</name>
        <dbReference type="ChEBI" id="CHEBI:29105"/>
    </ligand>
</feature>
<name>A0A2M8PEM4_9CHLR</name>
<keyword evidence="10 13" id="KW-0030">Aminoacyl-tRNA synthetase</keyword>
<evidence type="ECO:0000256" key="3">
    <source>
        <dbReference type="ARBA" id="ARBA00022598"/>
    </source>
</evidence>
<keyword evidence="3 13" id="KW-0436">Ligase</keyword>
<evidence type="ECO:0000313" key="17">
    <source>
        <dbReference type="Proteomes" id="UP000229681"/>
    </source>
</evidence>
<gene>
    <name evidence="13" type="primary">alaS</name>
    <name evidence="16" type="ORF">CUN49_07675</name>
</gene>
<evidence type="ECO:0000259" key="15">
    <source>
        <dbReference type="PROSITE" id="PS50860"/>
    </source>
</evidence>
<dbReference type="FunFam" id="3.10.310.40:FF:000001">
    <property type="entry name" value="Alanine--tRNA ligase"/>
    <property type="match status" value="1"/>
</dbReference>
<dbReference type="GO" id="GO:0000049">
    <property type="term" value="F:tRNA binding"/>
    <property type="evidence" value="ECO:0007669"/>
    <property type="project" value="UniProtKB-KW"/>
</dbReference>
<evidence type="ECO:0000256" key="12">
    <source>
        <dbReference type="ARBA" id="ARBA00048300"/>
    </source>
</evidence>
<dbReference type="PRINTS" id="PR00980">
    <property type="entry name" value="TRNASYNTHALA"/>
</dbReference>
<dbReference type="AlphaFoldDB" id="A0A2M8PEM4"/>
<evidence type="ECO:0000256" key="11">
    <source>
        <dbReference type="ARBA" id="ARBA00024779"/>
    </source>
</evidence>
<evidence type="ECO:0000313" key="16">
    <source>
        <dbReference type="EMBL" id="PJF36006.1"/>
    </source>
</evidence>